<dbReference type="RefSeq" id="WP_093934162.1">
    <property type="nucleotide sequence ID" value="NZ_NMQT01000043.1"/>
</dbReference>
<reference evidence="5 6" key="1">
    <citation type="submission" date="2017-07" db="EMBL/GenBank/DDBJ databases">
        <title>Amycolatopsis thailandensis Genome sequencing and assembly.</title>
        <authorList>
            <person name="Kaur N."/>
            <person name="Mayilraj S."/>
        </authorList>
    </citation>
    <scope>NUCLEOTIDE SEQUENCE [LARGE SCALE GENOMIC DNA]</scope>
    <source>
        <strain evidence="5 6">JCM 16380</strain>
    </source>
</reference>
<feature type="domain" description="Tyr recombinase" evidence="4">
    <location>
        <begin position="193"/>
        <end position="409"/>
    </location>
</feature>
<gene>
    <name evidence="5" type="ORF">CFP71_13315</name>
</gene>
<dbReference type="OrthoDB" id="1822491at2"/>
<dbReference type="EMBL" id="NMQT01000043">
    <property type="protein sequence ID" value="OXM56402.1"/>
    <property type="molecule type" value="Genomic_DNA"/>
</dbReference>
<dbReference type="Gene3D" id="1.10.150.130">
    <property type="match status" value="1"/>
</dbReference>
<evidence type="ECO:0000259" key="4">
    <source>
        <dbReference type="PROSITE" id="PS51898"/>
    </source>
</evidence>
<dbReference type="InterPro" id="IPR013762">
    <property type="entry name" value="Integrase-like_cat_sf"/>
</dbReference>
<dbReference type="SUPFAM" id="SSF56349">
    <property type="entry name" value="DNA breaking-rejoining enzymes"/>
    <property type="match status" value="1"/>
</dbReference>
<dbReference type="Proteomes" id="UP000215223">
    <property type="component" value="Unassembled WGS sequence"/>
</dbReference>
<sequence>MKGHVQDRWYRDREDSDGNLILGKNKRPLREKTDLYGVGLRYKARYYDATGRERSKSFADKEKEKADNFLIAMQHDVLAGRFIDIKAGEMSLLEYGEIWKKGQSQDGATQQMLTRRMKKRIYPILGRYSLKEISTDRIRDWLDWLKKEGLKGSYRAGLFDIVSAILESAKADKRISDNPCKAKSVKRPQKDRAKIRPWTERKVHAVEEALPESYKIIVPLGAGAALRQMEIFGLSPDDIDRDEMELHIERQIKWIGSTPVFALPKGKKTRTIPIGEGVLDELDAYMERFEPQAVTLPWEDPDGDPITVNLLIDRRQDDMNTRSWGNCNVWWGGKFTQVVWKPALGAAGFQINKNRDGMHALRHFCASTWLANGVTIREVAEYLGHSDPGYTLRIYTHLVPSSHRRARAATNTIFVPKLAAAA</sequence>
<dbReference type="Pfam" id="PF00589">
    <property type="entry name" value="Phage_integrase"/>
    <property type="match status" value="1"/>
</dbReference>
<keyword evidence="6" id="KW-1185">Reference proteome</keyword>
<evidence type="ECO:0000256" key="2">
    <source>
        <dbReference type="ARBA" id="ARBA00023125"/>
    </source>
</evidence>
<accession>A0A229SBV8</accession>
<comment type="caution">
    <text evidence="5">The sequence shown here is derived from an EMBL/GenBank/DDBJ whole genome shotgun (WGS) entry which is preliminary data.</text>
</comment>
<dbReference type="GO" id="GO:0003677">
    <property type="term" value="F:DNA binding"/>
    <property type="evidence" value="ECO:0007669"/>
    <property type="project" value="UniProtKB-KW"/>
</dbReference>
<proteinExistence type="inferred from homology"/>
<evidence type="ECO:0000256" key="3">
    <source>
        <dbReference type="ARBA" id="ARBA00023172"/>
    </source>
</evidence>
<dbReference type="PROSITE" id="PS51898">
    <property type="entry name" value="TYR_RECOMBINASE"/>
    <property type="match status" value="1"/>
</dbReference>
<protein>
    <submittedName>
        <fullName evidence="5">Site-specific integrase</fullName>
    </submittedName>
</protein>
<dbReference type="InterPro" id="IPR050090">
    <property type="entry name" value="Tyrosine_recombinase_XerCD"/>
</dbReference>
<evidence type="ECO:0000313" key="6">
    <source>
        <dbReference type="Proteomes" id="UP000215223"/>
    </source>
</evidence>
<dbReference type="InterPro" id="IPR010998">
    <property type="entry name" value="Integrase_recombinase_N"/>
</dbReference>
<dbReference type="Gene3D" id="1.10.443.10">
    <property type="entry name" value="Intergrase catalytic core"/>
    <property type="match status" value="1"/>
</dbReference>
<keyword evidence="2" id="KW-0238">DNA-binding</keyword>
<dbReference type="GO" id="GO:0015074">
    <property type="term" value="P:DNA integration"/>
    <property type="evidence" value="ECO:0007669"/>
    <property type="project" value="InterPro"/>
</dbReference>
<dbReference type="GO" id="GO:0006310">
    <property type="term" value="P:DNA recombination"/>
    <property type="evidence" value="ECO:0007669"/>
    <property type="project" value="UniProtKB-KW"/>
</dbReference>
<organism evidence="5 6">
    <name type="scientific">Amycolatopsis thailandensis</name>
    <dbReference type="NCBI Taxonomy" id="589330"/>
    <lineage>
        <taxon>Bacteria</taxon>
        <taxon>Bacillati</taxon>
        <taxon>Actinomycetota</taxon>
        <taxon>Actinomycetes</taxon>
        <taxon>Pseudonocardiales</taxon>
        <taxon>Pseudonocardiaceae</taxon>
        <taxon>Amycolatopsis</taxon>
    </lineage>
</organism>
<dbReference type="PANTHER" id="PTHR30349:SF64">
    <property type="entry name" value="PROPHAGE INTEGRASE INTD-RELATED"/>
    <property type="match status" value="1"/>
</dbReference>
<evidence type="ECO:0000313" key="5">
    <source>
        <dbReference type="EMBL" id="OXM56402.1"/>
    </source>
</evidence>
<dbReference type="InterPro" id="IPR011010">
    <property type="entry name" value="DNA_brk_join_enz"/>
</dbReference>
<keyword evidence="3" id="KW-0233">DNA recombination</keyword>
<dbReference type="InterPro" id="IPR002104">
    <property type="entry name" value="Integrase_catalytic"/>
</dbReference>
<dbReference type="AlphaFoldDB" id="A0A229SBV8"/>
<evidence type="ECO:0000256" key="1">
    <source>
        <dbReference type="ARBA" id="ARBA00008857"/>
    </source>
</evidence>
<name>A0A229SBV8_9PSEU</name>
<dbReference type="PANTHER" id="PTHR30349">
    <property type="entry name" value="PHAGE INTEGRASE-RELATED"/>
    <property type="match status" value="1"/>
</dbReference>
<comment type="similarity">
    <text evidence="1">Belongs to the 'phage' integrase family.</text>
</comment>